<keyword evidence="9" id="KW-0675">Receptor</keyword>
<dbReference type="Pfam" id="PF06328">
    <property type="entry name" value="Lep_receptor_Ig"/>
    <property type="match status" value="1"/>
</dbReference>
<dbReference type="InterPro" id="IPR013783">
    <property type="entry name" value="Ig-like_fold"/>
</dbReference>
<evidence type="ECO:0000313" key="15">
    <source>
        <dbReference type="Proteomes" id="UP000642973"/>
    </source>
</evidence>
<keyword evidence="8" id="KW-1015">Disulfide bond</keyword>
<comment type="caution">
    <text evidence="14">The sequence shown here is derived from an EMBL/GenBank/DDBJ whole genome shotgun (WGS) entry which is preliminary data.</text>
</comment>
<dbReference type="PROSITE" id="PS50853">
    <property type="entry name" value="FN3"/>
    <property type="match status" value="1"/>
</dbReference>
<gene>
    <name evidence="14" type="primary">Lepr</name>
    <name evidence="14" type="ORF">CALVIR_R13138</name>
</gene>
<evidence type="ECO:0000256" key="6">
    <source>
        <dbReference type="ARBA" id="ARBA00022989"/>
    </source>
</evidence>
<feature type="chain" id="PRO_5032597844" evidence="12">
    <location>
        <begin position="22"/>
        <end position="1136"/>
    </location>
</feature>
<protein>
    <submittedName>
        <fullName evidence="14">LEPR protein</fullName>
    </submittedName>
</protein>
<keyword evidence="4 12" id="KW-0732">Signal</keyword>
<evidence type="ECO:0000259" key="13">
    <source>
        <dbReference type="PROSITE" id="PS50853"/>
    </source>
</evidence>
<dbReference type="PANTHER" id="PTHR23037">
    <property type="entry name" value="CYTOKINE RECEPTOR"/>
    <property type="match status" value="1"/>
</dbReference>
<dbReference type="EMBL" id="WEIV01008426">
    <property type="protein sequence ID" value="NWI52078.1"/>
    <property type="molecule type" value="Genomic_DNA"/>
</dbReference>
<dbReference type="CDD" id="cd00063">
    <property type="entry name" value="FN3"/>
    <property type="match status" value="2"/>
</dbReference>
<keyword evidence="10" id="KW-0325">Glycoprotein</keyword>
<keyword evidence="15" id="KW-1185">Reference proteome</keyword>
<keyword evidence="3" id="KW-0812">Transmembrane</keyword>
<keyword evidence="6" id="KW-1133">Transmembrane helix</keyword>
<keyword evidence="5" id="KW-0677">Repeat</keyword>
<keyword evidence="7" id="KW-0472">Membrane</keyword>
<feature type="domain" description="Fibronectin type-III" evidence="13">
    <location>
        <begin position="532"/>
        <end position="627"/>
    </location>
</feature>
<dbReference type="SMART" id="SM00060">
    <property type="entry name" value="FN3"/>
    <property type="match status" value="3"/>
</dbReference>
<feature type="non-terminal residue" evidence="14">
    <location>
        <position position="1"/>
    </location>
</feature>
<evidence type="ECO:0000256" key="11">
    <source>
        <dbReference type="SAM" id="MobiDB-lite"/>
    </source>
</evidence>
<dbReference type="Proteomes" id="UP000642973">
    <property type="component" value="Unassembled WGS sequence"/>
</dbReference>
<evidence type="ECO:0000256" key="4">
    <source>
        <dbReference type="ARBA" id="ARBA00022729"/>
    </source>
</evidence>
<evidence type="ECO:0000256" key="1">
    <source>
        <dbReference type="ARBA" id="ARBA00004479"/>
    </source>
</evidence>
<reference evidence="14" key="1">
    <citation type="submission" date="2019-10" db="EMBL/GenBank/DDBJ databases">
        <title>Bird 10,000 Genomes (B10K) Project - Family phase.</title>
        <authorList>
            <person name="Zhang G."/>
        </authorList>
    </citation>
    <scope>NUCLEOTIDE SEQUENCE</scope>
    <source>
        <strain evidence="14">B10K-DU-002-55</strain>
        <tissue evidence="14">Muscle</tissue>
    </source>
</reference>
<evidence type="ECO:0000256" key="2">
    <source>
        <dbReference type="ARBA" id="ARBA00008921"/>
    </source>
</evidence>
<name>A0A851C5A1_CALVR</name>
<comment type="subcellular location">
    <subcellularLocation>
        <location evidence="1">Membrane</location>
        <topology evidence="1">Single-pass type I membrane protein</topology>
    </subcellularLocation>
</comment>
<sequence>KSWSQCVPALFISNIFAFLFADSLQVAFAHCMIHPIPARNFTFPFMLLNETFLSPFSAGSWSGLRKDHPGTSEIKPLINEESFLCCLWSDNNMDCSVYRANMKARKFIPSGINISASQEIDSNWKMECQTKGKLDLLVCNLWGLYLREDLKVNLFYAVSQLSLADVSSRSLQGTVRAAQCDCGGDTCECVVPSPRLNHTYILWLQVLLAGTPLCSPLMALTPLHTVKPEPPLNLHLEMAEGGQVKLCWSHPVLLPFPLQNQVRISANPGHSGCQMVHLVLENSVAIDNSLLDSSCLVQVRCRNSRGPGFWSDWSTPYDLSVGAEVLYFPPKVLTSAGSNISFQCIYKNHSRTVEPQEVVWWLNLAEEIPASHYSLVTDRVSKVTLFNLKATKPRGSFFSNALYCCHQSRECHPRYAELYVVDMNINITCETDGYLAKMTCRWSANPNMFIPGSSLQLRYSRSQIYCPDFPSPSPNSEVKECHLQKNHSYECTFQPIFLLSGYTLWIEFKHFLGTLESNPTCVIPAEVVKPLPPSNVGAEVTRNAGLLNVSWTNPVFTQSDLKFQIRYGVNREEIPWQLYEVSGAPGSSAGIEVEQLCVEYVVQVRCREPRGSGHWSDWSGSAQTLVQDIRAPLQGPEFWRIVREDPAGRQRNVTLVWKPLRKNQSLCSVSRYIIKHQTPGNTSWEEYVDHGSTWTFPWTEHTHTITVLAMNSLGVSSVNFNLTLSQQMSTVDTVRSLSAYPVNSSCVILGWTLCPQIHGITAFVMEWRNLNREEEMKWVRVPPNISKYYIYDDFILIDKYQFSLYPVFAGGVGRARTTDQFSKGGFGNGDSGSLEVVVPVVISASVLVLGVLLVSHQRMKKLLWEDVPNPKNCSWAQGVNFQQPETFEHLFTRQPEVMPFEPLLDTGIVLEDISVTKASKKEGTQHFLGIDSTFPTPQDSEHDSAWSSSHFTSSSCSESSQSRELRYATVLSHSQSRGLCQWKLSPRSCLDRCFSAGDAPVPGAFSSSAWEVGRGVLGVPGPPARQPSKSLSLISSEGFSEPSDHEDAFPDIPMRLSHGCSLCYLGITPLEKGGSDIFLTAGSGLMGQFHTRDQLMDGGVLQEFIQSSLEPKATVPYVPQFQMAAARGREGTGKGS</sequence>
<feature type="compositionally biased region" description="Low complexity" evidence="11">
    <location>
        <begin position="945"/>
        <end position="956"/>
    </location>
</feature>
<feature type="region of interest" description="Disordered" evidence="11">
    <location>
        <begin position="928"/>
        <end position="956"/>
    </location>
</feature>
<feature type="non-terminal residue" evidence="14">
    <location>
        <position position="1136"/>
    </location>
</feature>
<dbReference type="Pfam" id="PF18589">
    <property type="entry name" value="ObR_Ig"/>
    <property type="match status" value="2"/>
</dbReference>
<dbReference type="InterPro" id="IPR003961">
    <property type="entry name" value="FN3_dom"/>
</dbReference>
<evidence type="ECO:0000256" key="12">
    <source>
        <dbReference type="SAM" id="SignalP"/>
    </source>
</evidence>
<comment type="similarity">
    <text evidence="2">Belongs to the type I cytokine receptor family. Type 2 subfamily.</text>
</comment>
<dbReference type="AlphaFoldDB" id="A0A851C5A1"/>
<dbReference type="InterPro" id="IPR036116">
    <property type="entry name" value="FN3_sf"/>
</dbReference>
<evidence type="ECO:0000256" key="10">
    <source>
        <dbReference type="ARBA" id="ARBA00023180"/>
    </source>
</evidence>
<dbReference type="InterPro" id="IPR003529">
    <property type="entry name" value="Hematopoietin_rcpt_Gp130_CS"/>
</dbReference>
<evidence type="ECO:0000256" key="8">
    <source>
        <dbReference type="ARBA" id="ARBA00023157"/>
    </source>
</evidence>
<dbReference type="SUPFAM" id="SSF49265">
    <property type="entry name" value="Fibronectin type III"/>
    <property type="match status" value="4"/>
</dbReference>
<dbReference type="PANTHER" id="PTHR23037:SF44">
    <property type="entry name" value="LEPTIN RECEPTOR"/>
    <property type="match status" value="1"/>
</dbReference>
<dbReference type="GO" id="GO:0009897">
    <property type="term" value="C:external side of plasma membrane"/>
    <property type="evidence" value="ECO:0007669"/>
    <property type="project" value="TreeGrafter"/>
</dbReference>
<evidence type="ECO:0000313" key="14">
    <source>
        <dbReference type="EMBL" id="NWI52078.1"/>
    </source>
</evidence>
<dbReference type="Gene3D" id="2.60.40.10">
    <property type="entry name" value="Immunoglobulins"/>
    <property type="match status" value="7"/>
</dbReference>
<dbReference type="InterPro" id="IPR041182">
    <property type="entry name" value="LEP-R_IGD"/>
</dbReference>
<evidence type="ECO:0000256" key="9">
    <source>
        <dbReference type="ARBA" id="ARBA00023170"/>
    </source>
</evidence>
<evidence type="ECO:0000256" key="3">
    <source>
        <dbReference type="ARBA" id="ARBA00022692"/>
    </source>
</evidence>
<dbReference type="FunFam" id="2.60.40.10:FF:000494">
    <property type="entry name" value="Leptin receptor"/>
    <property type="match status" value="1"/>
</dbReference>
<feature type="signal peptide" evidence="12">
    <location>
        <begin position="1"/>
        <end position="21"/>
    </location>
</feature>
<accession>A0A851C5A1</accession>
<proteinExistence type="inferred from homology"/>
<dbReference type="PROSITE" id="PS01353">
    <property type="entry name" value="HEMATOPO_REC_L_F2"/>
    <property type="match status" value="1"/>
</dbReference>
<organism evidence="14 15">
    <name type="scientific">Calyptomena viridis</name>
    <name type="common">Lesser green broadbill</name>
    <dbReference type="NCBI Taxonomy" id="135972"/>
    <lineage>
        <taxon>Eukaryota</taxon>
        <taxon>Metazoa</taxon>
        <taxon>Chordata</taxon>
        <taxon>Craniata</taxon>
        <taxon>Vertebrata</taxon>
        <taxon>Euteleostomi</taxon>
        <taxon>Archelosauria</taxon>
        <taxon>Archosauria</taxon>
        <taxon>Dinosauria</taxon>
        <taxon>Saurischia</taxon>
        <taxon>Theropoda</taxon>
        <taxon>Coelurosauria</taxon>
        <taxon>Aves</taxon>
        <taxon>Neognathae</taxon>
        <taxon>Neoaves</taxon>
        <taxon>Telluraves</taxon>
        <taxon>Australaves</taxon>
        <taxon>Passeriformes</taxon>
        <taxon>Eurylaimidae</taxon>
        <taxon>Calyptomena</taxon>
    </lineage>
</organism>
<evidence type="ECO:0000256" key="5">
    <source>
        <dbReference type="ARBA" id="ARBA00022737"/>
    </source>
</evidence>
<dbReference type="InterPro" id="IPR010457">
    <property type="entry name" value="IgC2-like_lig-bd"/>
</dbReference>
<evidence type="ECO:0000256" key="7">
    <source>
        <dbReference type="ARBA" id="ARBA00023136"/>
    </source>
</evidence>
<dbReference type="GO" id="GO:0004896">
    <property type="term" value="F:cytokine receptor activity"/>
    <property type="evidence" value="ECO:0007669"/>
    <property type="project" value="InterPro"/>
</dbReference>